<dbReference type="EMBL" id="BAAAGX010000004">
    <property type="protein sequence ID" value="GAA0225039.1"/>
    <property type="molecule type" value="Genomic_DNA"/>
</dbReference>
<evidence type="ECO:0000313" key="5">
    <source>
        <dbReference type="EMBL" id="GAA0225039.1"/>
    </source>
</evidence>
<evidence type="ECO:0000259" key="3">
    <source>
        <dbReference type="Pfam" id="PF00534"/>
    </source>
</evidence>
<feature type="domain" description="Glycosyl transferase family 1" evidence="3">
    <location>
        <begin position="170"/>
        <end position="327"/>
    </location>
</feature>
<proteinExistence type="predicted"/>
<comment type="caution">
    <text evidence="5">The sequence shown here is derived from an EMBL/GenBank/DDBJ whole genome shotgun (WGS) entry which is preliminary data.</text>
</comment>
<accession>A0ABP3D6W9</accession>
<feature type="domain" description="Glycosyltransferase subfamily 4-like N-terminal" evidence="4">
    <location>
        <begin position="13"/>
        <end position="151"/>
    </location>
</feature>
<keyword evidence="6" id="KW-1185">Reference proteome</keyword>
<dbReference type="InterPro" id="IPR050194">
    <property type="entry name" value="Glycosyltransferase_grp1"/>
</dbReference>
<reference evidence="6" key="1">
    <citation type="journal article" date="2019" name="Int. J. Syst. Evol. Microbiol.">
        <title>The Global Catalogue of Microorganisms (GCM) 10K type strain sequencing project: providing services to taxonomists for standard genome sequencing and annotation.</title>
        <authorList>
            <consortium name="The Broad Institute Genomics Platform"/>
            <consortium name="The Broad Institute Genome Sequencing Center for Infectious Disease"/>
            <person name="Wu L."/>
            <person name="Ma J."/>
        </authorList>
    </citation>
    <scope>NUCLEOTIDE SEQUENCE [LARGE SCALE GENOMIC DNA]</scope>
    <source>
        <strain evidence="6">JCM 10425</strain>
    </source>
</reference>
<keyword evidence="2" id="KW-0808">Transferase</keyword>
<gene>
    <name evidence="5" type="ORF">GCM10009539_07800</name>
</gene>
<evidence type="ECO:0000256" key="1">
    <source>
        <dbReference type="ARBA" id="ARBA00022676"/>
    </source>
</evidence>
<dbReference type="Pfam" id="PF13579">
    <property type="entry name" value="Glyco_trans_4_4"/>
    <property type="match status" value="1"/>
</dbReference>
<evidence type="ECO:0000313" key="6">
    <source>
        <dbReference type="Proteomes" id="UP001500967"/>
    </source>
</evidence>
<dbReference type="SUPFAM" id="SSF53756">
    <property type="entry name" value="UDP-Glycosyltransferase/glycogen phosphorylase"/>
    <property type="match status" value="1"/>
</dbReference>
<protein>
    <submittedName>
        <fullName evidence="5">Glycosyltransferase</fullName>
    </submittedName>
</protein>
<dbReference type="PANTHER" id="PTHR45947:SF3">
    <property type="entry name" value="SULFOQUINOVOSYL TRANSFERASE SQD2"/>
    <property type="match status" value="1"/>
</dbReference>
<dbReference type="InterPro" id="IPR028098">
    <property type="entry name" value="Glyco_trans_4-like_N"/>
</dbReference>
<keyword evidence="1" id="KW-0328">Glycosyltransferase</keyword>
<evidence type="ECO:0000259" key="4">
    <source>
        <dbReference type="Pfam" id="PF13579"/>
    </source>
</evidence>
<dbReference type="Gene3D" id="3.40.50.2000">
    <property type="entry name" value="Glycogen Phosphorylase B"/>
    <property type="match status" value="2"/>
</dbReference>
<dbReference type="PANTHER" id="PTHR45947">
    <property type="entry name" value="SULFOQUINOVOSYL TRANSFERASE SQD2"/>
    <property type="match status" value="1"/>
</dbReference>
<dbReference type="Pfam" id="PF00534">
    <property type="entry name" value="Glycos_transf_1"/>
    <property type="match status" value="1"/>
</dbReference>
<dbReference type="Proteomes" id="UP001500967">
    <property type="component" value="Unassembled WGS sequence"/>
</dbReference>
<name>A0ABP3D6W9_9ACTN</name>
<evidence type="ECO:0000256" key="2">
    <source>
        <dbReference type="ARBA" id="ARBA00022679"/>
    </source>
</evidence>
<organism evidence="5 6">
    <name type="scientific">Cryptosporangium japonicum</name>
    <dbReference type="NCBI Taxonomy" id="80872"/>
    <lineage>
        <taxon>Bacteria</taxon>
        <taxon>Bacillati</taxon>
        <taxon>Actinomycetota</taxon>
        <taxon>Actinomycetes</taxon>
        <taxon>Cryptosporangiales</taxon>
        <taxon>Cryptosporangiaceae</taxon>
        <taxon>Cryptosporangium</taxon>
    </lineage>
</organism>
<dbReference type="InterPro" id="IPR001296">
    <property type="entry name" value="Glyco_trans_1"/>
</dbReference>
<sequence length="355" mass="38265">MTGGYLYHRRVADRAAANDARLEFVSVPERSFPASVAAGRGLLADLAARRPDAILLDSIAAAYLGPWLRRTGSAAGGRWRWRARGLPPIVGMLHQPPGGIDHSGVRRQIQAVLDRRAYRFASKLLIASEDLADTLRTSGFPADLLTVVAPGRDPADDAVAPGGDLRQGRRTAVLSVGNWVERKGLLDLLEAVAALPADAATLHLVGDPDLDPEYAARVRRRIDRDDLAGRVRVHGLVTPAEVVGFYRAADVFALASVREPYGTVYGEAMTEGLPVVGWDAGNLPHLARHGREGFAVPPGDVAALTAALRTLADDDERRRTMAAAAKARSDSFPNWDDTARVLFTEIRAVVEETRT</sequence>